<evidence type="ECO:0000313" key="7">
    <source>
        <dbReference type="Proteomes" id="UP000250443"/>
    </source>
</evidence>
<dbReference type="Pfam" id="PF00580">
    <property type="entry name" value="UvrD-helicase"/>
    <property type="match status" value="1"/>
</dbReference>
<evidence type="ECO:0000259" key="5">
    <source>
        <dbReference type="Pfam" id="PF00580"/>
    </source>
</evidence>
<reference evidence="6 7" key="1">
    <citation type="submission" date="2018-06" db="EMBL/GenBank/DDBJ databases">
        <authorList>
            <consortium name="Pathogen Informatics"/>
            <person name="Doyle S."/>
        </authorList>
    </citation>
    <scope>NUCLEOTIDE SEQUENCE [LARGE SCALE GENOMIC DNA]</scope>
    <source>
        <strain evidence="6 7">NCTC11842</strain>
    </source>
</reference>
<protein>
    <submittedName>
        <fullName evidence="6">Putative DNA helicase</fullName>
    </submittedName>
</protein>
<dbReference type="AlphaFoldDB" id="A0A2X2D7X8"/>
<dbReference type="InterPro" id="IPR027417">
    <property type="entry name" value="P-loop_NTPase"/>
</dbReference>
<dbReference type="GO" id="GO:0016787">
    <property type="term" value="F:hydrolase activity"/>
    <property type="evidence" value="ECO:0007669"/>
    <property type="project" value="UniProtKB-KW"/>
</dbReference>
<keyword evidence="4" id="KW-0067">ATP-binding</keyword>
<name>A0A2X2D7X8_PSELU</name>
<dbReference type="EMBL" id="UAUF01000016">
    <property type="protein sequence ID" value="SPZ16857.1"/>
    <property type="molecule type" value="Genomic_DNA"/>
</dbReference>
<dbReference type="GO" id="GO:0005524">
    <property type="term" value="F:ATP binding"/>
    <property type="evidence" value="ECO:0007669"/>
    <property type="project" value="UniProtKB-KW"/>
</dbReference>
<keyword evidence="1" id="KW-0547">Nucleotide-binding</keyword>
<evidence type="ECO:0000256" key="4">
    <source>
        <dbReference type="ARBA" id="ARBA00022840"/>
    </source>
</evidence>
<sequence>MILGRQVTTRIFADTGSGKSNTLVLRIVLMLCHMRIDPARLTLISFTNASCALLCE</sequence>
<keyword evidence="2" id="KW-0378">Hydrolase</keyword>
<evidence type="ECO:0000256" key="3">
    <source>
        <dbReference type="ARBA" id="ARBA00022806"/>
    </source>
</evidence>
<dbReference type="GO" id="GO:0004386">
    <property type="term" value="F:helicase activity"/>
    <property type="evidence" value="ECO:0007669"/>
    <property type="project" value="UniProtKB-KW"/>
</dbReference>
<evidence type="ECO:0000256" key="1">
    <source>
        <dbReference type="ARBA" id="ARBA00022741"/>
    </source>
</evidence>
<feature type="domain" description="UvrD-like helicase ATP-binding" evidence="5">
    <location>
        <begin position="8"/>
        <end position="50"/>
    </location>
</feature>
<evidence type="ECO:0000256" key="2">
    <source>
        <dbReference type="ARBA" id="ARBA00022801"/>
    </source>
</evidence>
<evidence type="ECO:0000313" key="6">
    <source>
        <dbReference type="EMBL" id="SPZ16857.1"/>
    </source>
</evidence>
<keyword evidence="3 6" id="KW-0347">Helicase</keyword>
<organism evidence="6 7">
    <name type="scientific">Pseudomonas luteola</name>
    <dbReference type="NCBI Taxonomy" id="47886"/>
    <lineage>
        <taxon>Bacteria</taxon>
        <taxon>Pseudomonadati</taxon>
        <taxon>Pseudomonadota</taxon>
        <taxon>Gammaproteobacteria</taxon>
        <taxon>Pseudomonadales</taxon>
        <taxon>Pseudomonadaceae</taxon>
        <taxon>Pseudomonas</taxon>
    </lineage>
</organism>
<dbReference type="InterPro" id="IPR014016">
    <property type="entry name" value="UvrD-like_ATP-bd"/>
</dbReference>
<dbReference type="Proteomes" id="UP000250443">
    <property type="component" value="Unassembled WGS sequence"/>
</dbReference>
<gene>
    <name evidence="6" type="ORF">NCTC11842_05897</name>
</gene>
<proteinExistence type="predicted"/>
<dbReference type="Gene3D" id="3.40.50.300">
    <property type="entry name" value="P-loop containing nucleotide triphosphate hydrolases"/>
    <property type="match status" value="1"/>
</dbReference>
<dbReference type="SUPFAM" id="SSF52540">
    <property type="entry name" value="P-loop containing nucleoside triphosphate hydrolases"/>
    <property type="match status" value="1"/>
</dbReference>
<accession>A0A2X2D7X8</accession>